<sequence length="222" mass="24797">MNLFQLFLMLHIAGGTAGLITGTINLVRKKGDKNHKLVGKIFTYGMLIAGVSSLVLSVLHPSYFLFIVGVFTIYLVGTGNRYIYLKMLGVNQQPLLLDWAITIGMLITAVLFIVTGVIHLVNQNNFGIVLLIFGVLALRFTKTDIENYRGKARVKNYWLLVHLQRLTGAYIAAITAFLVVNAKYAPVELPPVLVWLLPTAILLPLIITWSKRYKIEVKTADR</sequence>
<feature type="transmembrane region" description="Helical" evidence="1">
    <location>
        <begin position="157"/>
        <end position="180"/>
    </location>
</feature>
<accession>A0A1T5LQG6</accession>
<dbReference type="OrthoDB" id="5984490at2"/>
<evidence type="ECO:0000256" key="1">
    <source>
        <dbReference type="SAM" id="Phobius"/>
    </source>
</evidence>
<dbReference type="AlphaFoldDB" id="A0A1T5LQG6"/>
<keyword evidence="1" id="KW-1133">Transmembrane helix</keyword>
<dbReference type="Pfam" id="PF10067">
    <property type="entry name" value="DUF2306"/>
    <property type="match status" value="1"/>
</dbReference>
<reference evidence="2 3" key="1">
    <citation type="submission" date="2017-02" db="EMBL/GenBank/DDBJ databases">
        <authorList>
            <person name="Peterson S.W."/>
        </authorList>
    </citation>
    <scope>NUCLEOTIDE SEQUENCE [LARGE SCALE GENOMIC DNA]</scope>
    <source>
        <strain evidence="2 3">DSM 25262</strain>
    </source>
</reference>
<feature type="transmembrane region" description="Helical" evidence="1">
    <location>
        <begin position="96"/>
        <end position="120"/>
    </location>
</feature>
<feature type="transmembrane region" description="Helical" evidence="1">
    <location>
        <begin position="39"/>
        <end position="57"/>
    </location>
</feature>
<organism evidence="2 3">
    <name type="scientific">Ohtaekwangia koreensis</name>
    <dbReference type="NCBI Taxonomy" id="688867"/>
    <lineage>
        <taxon>Bacteria</taxon>
        <taxon>Pseudomonadati</taxon>
        <taxon>Bacteroidota</taxon>
        <taxon>Cytophagia</taxon>
        <taxon>Cytophagales</taxon>
        <taxon>Fulvivirgaceae</taxon>
        <taxon>Ohtaekwangia</taxon>
    </lineage>
</organism>
<dbReference type="Proteomes" id="UP000190961">
    <property type="component" value="Unassembled WGS sequence"/>
</dbReference>
<name>A0A1T5LQG6_9BACT</name>
<feature type="transmembrane region" description="Helical" evidence="1">
    <location>
        <begin position="126"/>
        <end position="145"/>
    </location>
</feature>
<feature type="transmembrane region" description="Helical" evidence="1">
    <location>
        <begin position="63"/>
        <end position="84"/>
    </location>
</feature>
<dbReference type="EMBL" id="FUZU01000002">
    <property type="protein sequence ID" value="SKC77768.1"/>
    <property type="molecule type" value="Genomic_DNA"/>
</dbReference>
<keyword evidence="1" id="KW-0812">Transmembrane</keyword>
<keyword evidence="3" id="KW-1185">Reference proteome</keyword>
<keyword evidence="1" id="KW-0472">Membrane</keyword>
<evidence type="ECO:0000313" key="2">
    <source>
        <dbReference type="EMBL" id="SKC77768.1"/>
    </source>
</evidence>
<protein>
    <submittedName>
        <fullName evidence="2">Predicted membrane protein</fullName>
    </submittedName>
</protein>
<feature type="transmembrane region" description="Helical" evidence="1">
    <location>
        <begin position="192"/>
        <end position="209"/>
    </location>
</feature>
<evidence type="ECO:0000313" key="3">
    <source>
        <dbReference type="Proteomes" id="UP000190961"/>
    </source>
</evidence>
<dbReference type="STRING" id="688867.SAMN05660236_3634"/>
<dbReference type="RefSeq" id="WP_079688142.1">
    <property type="nucleotide sequence ID" value="NZ_FUZU01000002.1"/>
</dbReference>
<proteinExistence type="predicted"/>
<feature type="transmembrane region" description="Helical" evidence="1">
    <location>
        <begin position="6"/>
        <end position="27"/>
    </location>
</feature>
<dbReference type="InterPro" id="IPR018750">
    <property type="entry name" value="DUF2306_membrane"/>
</dbReference>
<gene>
    <name evidence="2" type="ORF">SAMN05660236_3634</name>
</gene>